<dbReference type="EMBL" id="BPLR01009979">
    <property type="protein sequence ID" value="GIY35935.1"/>
    <property type="molecule type" value="Genomic_DNA"/>
</dbReference>
<comment type="caution">
    <text evidence="2">The sequence shown here is derived from an EMBL/GenBank/DDBJ whole genome shotgun (WGS) entry which is preliminary data.</text>
</comment>
<accession>A0AAV4SQ90</accession>
<dbReference type="PANTHER" id="PTHR37860:SF2">
    <property type="entry name" value="VITELLOGENIN DOMAIN-CONTAINING PROTEIN"/>
    <property type="match status" value="1"/>
</dbReference>
<dbReference type="InterPro" id="IPR014853">
    <property type="entry name" value="VWF/SSPO/ZAN-like_Cys-rich_dom"/>
</dbReference>
<dbReference type="SMART" id="SM00216">
    <property type="entry name" value="VWD"/>
    <property type="match status" value="1"/>
</dbReference>
<keyword evidence="3" id="KW-1185">Reference proteome</keyword>
<feature type="domain" description="VWFD" evidence="1">
    <location>
        <begin position="1584"/>
        <end position="1760"/>
    </location>
</feature>
<dbReference type="Pfam" id="PF08742">
    <property type="entry name" value="C8"/>
    <property type="match status" value="1"/>
</dbReference>
<dbReference type="Proteomes" id="UP001054945">
    <property type="component" value="Unassembled WGS sequence"/>
</dbReference>
<evidence type="ECO:0000313" key="2">
    <source>
        <dbReference type="EMBL" id="GIY35935.1"/>
    </source>
</evidence>
<evidence type="ECO:0000313" key="3">
    <source>
        <dbReference type="Proteomes" id="UP001054945"/>
    </source>
</evidence>
<dbReference type="InterPro" id="IPR001846">
    <property type="entry name" value="VWF_type-D"/>
</dbReference>
<proteinExistence type="predicted"/>
<evidence type="ECO:0000259" key="1">
    <source>
        <dbReference type="PROSITE" id="PS51233"/>
    </source>
</evidence>
<sequence>MLILMSQIGQMFFRLNANAVGDKQRRYSLLMDVGKDVRGARLIEYKPKISIIVPNVRPIELSGNLAKDGGNINLEEDWRVHSELNITAFSEIHRLQSSLGNREGKGVFLDLGHHYEPDGKSYESVTVNTKLENIELRDRLQFSFESKILLAEHQDLNSNLRWDFSLKPFAHIKNDIIFRYGENFDDNKHLVRITQKAALHGDFETLQHMDLENKLGLTISCFDFDKSAAFSVVWDIEKKPKLFVEIGVKTDNNREISLTYDYQHLASNPVKFVANGKFVYYSYKLLYRDELNEIAPDEYQGKAVIEPREGKEILVNYIYKIKSRTHLHHEFDGAVKFPASEVPVKIKTDLEISSDFLKFNGVADSDGRAYSIDMDLKKAGASQINLNTPFVEGNVNVESQNGDHSVRADIKTTSRKENRRVVITGNVAQNDINTLTLDVLWDADKDSEKKVSIKAKSNKETEGGIEKYMITAVISYEGSINVDVTGKISTDLIRGPHYFRADFSGNMETMAIEYTHEIKNGEVESVAKYLRSNSEKLRLDMKGKYVLTGSKFQIEYGLFLSSPYKTFDGKELYFQIMADSTEATRMFIAEYRIKPASVIGYVGKLDYTRKRGWPGQIRSNLIVTVHQRPVYEGSSYIDYGNGKYSWNTRFTPMSKRKVELLTSFEHSGKFAAFNHLSITTLEYLQKVELNAVADLRNMEDAKVHSHLDINHQKFYDVNSTLKMRSMVDFDGQIVILSKITPSLHVFYRTAGSGQVMRYDMNLDVDSVNLITGNGELKKRKKGFNGDLTFKYKDKEFLNLNINQEAKSQRERNYVIKAKTPWRTYTTNIKINKDKKGSVKYETKFCRNEDCVSVDAYHKEPGDVDEWHISYRRGDIDFSIERIRVSTNDLSRFHTVIYNGDKRYGYDLRFAKEGNGHSVSLGIILPSREIVTKTYAEISLQKPRIKFEVSADAKNHPDRKLITDIRFENHLTDNNPSKLNIIISHPIYEKELLLIGDYEPTSNKFLTAEVSADYSNDPEDKLIGKLSLEKSKDGNSGALSLNIYHKDDKHLDFVVKVNGTASNDEDYFGVFWNWKDEDNADAQAFTVFHYIDKERKFYFEFNRPKFVYRLDGTEITPESLLGQTSEMDLISVYNREVTKAKLISDYSKSCFRLIIFNEEGETTRIIELCSPENSRKLLSIVTESLNDEGQWEFDFSVDIVRKSWRTIKIMSHFNPEFLGSFLFQLTSLGDELTAAGVGSLPFYNSPRFKLIRNSFHSKILTPTLRVIPEAAKFISDIRRDTAFAAAKLNDYHNSLPQLVDVKHYIEGASEFIESALFEIWSTVESYYKEYFKNAINFVKKATGMVKAICYNNEDCKAFVDSYNQGGWKGLSNQIVVFIKSIPQRVRNFMERPGVDARKFYDKVMILVKAALQPLTKIKCGEIVVKIVQLSYQKLEPYIQTFLENYPQYYRTIRQAIVTNPYVIQGTKIAQNAYLRARAEIQKIDHEKLLVIARKYLEECLFNTSPPSRRTLYEINAFDSEGGRIDIDLNLAVSQSYPVRVITGILDRLTDLIGRFLSNRAQFSSNALLVKFKRGLDFNFFPPYQAQAMIVGNHHFVTFDKVFYDFAGECTYLLSRDFADGNFTFALKPSAGDKDPSILALINDISIELNSGEKRAQQNFLLSAKINVGDNPVELPYLSQDFIISRSGNTIIIDDKFGVKVTCHLIHQICTLTISGWYFGKTAGLLGTYNYEPSDEFKRPKGQVANSGTVLAKSWELKKGCKSNNLVPDVKINENSDYYRLCKQHFVDSSSPLAACFNEVEPKEYFQLCLRHLAAKDRDSTKGLCNIATAYVMECERNYIELNLPSKCLTCTAPDGSTIQHGDRKKYENLSKKAADVVFIVEDHDCNKAVVNDIGNLARSIDRELQNDGFRDISFGVVGYGGDIGKPQIYTVKGNTFFSSRDINSVKDRIKTESQKVESSRAFEAMKLAVTDLVKSDAAKSFILLSCSACKYDYKSLLYPVIQQILLERGITLHVVSSAEITIRKSSIKEKDIIGADPGTVYHAKDVTQKDLVGEPALRSQISLPKDLCVALSQDVSGSFFSSHSLNKASSGDIKNWRSVFARKFLKSVQSFQCQWCDCTSTRDHLPNTVCQPCETKRPKLPFSLYLTADAKYF</sequence>
<dbReference type="PANTHER" id="PTHR37860">
    <property type="entry name" value="AGAP008810-PA"/>
    <property type="match status" value="1"/>
</dbReference>
<dbReference type="PROSITE" id="PS51233">
    <property type="entry name" value="VWFD"/>
    <property type="match status" value="1"/>
</dbReference>
<name>A0AAV4SQ90_CAEEX</name>
<dbReference type="Pfam" id="PF00094">
    <property type="entry name" value="VWD"/>
    <property type="match status" value="1"/>
</dbReference>
<organism evidence="2 3">
    <name type="scientific">Caerostris extrusa</name>
    <name type="common">Bark spider</name>
    <name type="synonym">Caerostris bankana</name>
    <dbReference type="NCBI Taxonomy" id="172846"/>
    <lineage>
        <taxon>Eukaryota</taxon>
        <taxon>Metazoa</taxon>
        <taxon>Ecdysozoa</taxon>
        <taxon>Arthropoda</taxon>
        <taxon>Chelicerata</taxon>
        <taxon>Arachnida</taxon>
        <taxon>Araneae</taxon>
        <taxon>Araneomorphae</taxon>
        <taxon>Entelegynae</taxon>
        <taxon>Araneoidea</taxon>
        <taxon>Araneidae</taxon>
        <taxon>Caerostris</taxon>
    </lineage>
</organism>
<gene>
    <name evidence="2" type="primary">SSPO</name>
    <name evidence="2" type="ORF">CEXT_652651</name>
</gene>
<reference evidence="2 3" key="1">
    <citation type="submission" date="2021-06" db="EMBL/GenBank/DDBJ databases">
        <title>Caerostris extrusa draft genome.</title>
        <authorList>
            <person name="Kono N."/>
            <person name="Arakawa K."/>
        </authorList>
    </citation>
    <scope>NUCLEOTIDE SEQUENCE [LARGE SCALE GENOMIC DNA]</scope>
</reference>
<protein>
    <submittedName>
        <fullName evidence="2">SCO-spondin</fullName>
    </submittedName>
</protein>